<protein>
    <submittedName>
        <fullName evidence="1">Uncharacterized protein</fullName>
    </submittedName>
</protein>
<evidence type="ECO:0000313" key="2">
    <source>
        <dbReference type="Proteomes" id="UP001396334"/>
    </source>
</evidence>
<keyword evidence="2" id="KW-1185">Reference proteome</keyword>
<reference evidence="1 2" key="1">
    <citation type="journal article" date="2024" name="G3 (Bethesda)">
        <title>Genome assembly of Hibiscus sabdariffa L. provides insights into metabolisms of medicinal natural products.</title>
        <authorList>
            <person name="Kim T."/>
        </authorList>
    </citation>
    <scope>NUCLEOTIDE SEQUENCE [LARGE SCALE GENOMIC DNA]</scope>
    <source>
        <strain evidence="1">TK-2024</strain>
        <tissue evidence="1">Old leaves</tissue>
    </source>
</reference>
<accession>A0ABR2UD38</accession>
<dbReference type="Proteomes" id="UP001396334">
    <property type="component" value="Unassembled WGS sequence"/>
</dbReference>
<organism evidence="1 2">
    <name type="scientific">Hibiscus sabdariffa</name>
    <name type="common">roselle</name>
    <dbReference type="NCBI Taxonomy" id="183260"/>
    <lineage>
        <taxon>Eukaryota</taxon>
        <taxon>Viridiplantae</taxon>
        <taxon>Streptophyta</taxon>
        <taxon>Embryophyta</taxon>
        <taxon>Tracheophyta</taxon>
        <taxon>Spermatophyta</taxon>
        <taxon>Magnoliopsida</taxon>
        <taxon>eudicotyledons</taxon>
        <taxon>Gunneridae</taxon>
        <taxon>Pentapetalae</taxon>
        <taxon>rosids</taxon>
        <taxon>malvids</taxon>
        <taxon>Malvales</taxon>
        <taxon>Malvaceae</taxon>
        <taxon>Malvoideae</taxon>
        <taxon>Hibiscus</taxon>
    </lineage>
</organism>
<name>A0ABR2UD38_9ROSI</name>
<comment type="caution">
    <text evidence="1">The sequence shown here is derived from an EMBL/GenBank/DDBJ whole genome shotgun (WGS) entry which is preliminary data.</text>
</comment>
<dbReference type="EMBL" id="JBBPBN010000001">
    <property type="protein sequence ID" value="KAK9047606.1"/>
    <property type="molecule type" value="Genomic_DNA"/>
</dbReference>
<gene>
    <name evidence="1" type="ORF">V6N11_053445</name>
</gene>
<sequence>MLLRVFVFKHRTVELEHCGRAHRGDPVGKFQAVCKTHTAIPFNNRIVAIGQSLADFCSRQNGIKSIITNMLGSDYITSLEISPSPTKTGSSIVPMIKQMLNKLVM</sequence>
<evidence type="ECO:0000313" key="1">
    <source>
        <dbReference type="EMBL" id="KAK9047606.1"/>
    </source>
</evidence>
<proteinExistence type="predicted"/>